<feature type="transmembrane region" description="Helical" evidence="8">
    <location>
        <begin position="12"/>
        <end position="39"/>
    </location>
</feature>
<evidence type="ECO:0000256" key="5">
    <source>
        <dbReference type="ARBA" id="ARBA00022989"/>
    </source>
</evidence>
<feature type="transmembrane region" description="Helical" evidence="8">
    <location>
        <begin position="101"/>
        <end position="122"/>
    </location>
</feature>
<keyword evidence="7 8" id="KW-0472">Membrane</keyword>
<accession>A0ABS5U714</accession>
<dbReference type="EMBL" id="JAHDYS010000005">
    <property type="protein sequence ID" value="MBT1071457.1"/>
    <property type="molecule type" value="Genomic_DNA"/>
</dbReference>
<keyword evidence="4" id="KW-0479">Metal-binding</keyword>
<keyword evidence="5 8" id="KW-1133">Transmembrane helix</keyword>
<keyword evidence="2" id="KW-0349">Heme</keyword>
<proteinExistence type="predicted"/>
<sequence length="225" mass="24733">MQLFSSSIGRKIVMAITGQCMVLFAIIHLLGNSTAFGWLTGGLNAYAHHLHSLPLPLLWGFRLGLLALACIHIWFGIQLTIENRACRTQQYAVKNMQKASFASETMIWTGALLLLFIIYHLLHFTFQVINPETGALINPDALGHPNVLAMVVAAFQNVGIALLYVGAMVVLFLHLSHGIQSSFQSMGWSNDRTQPCLIKGSTLGALFMFLGYAAVPLIILVRILK</sequence>
<evidence type="ECO:0000256" key="7">
    <source>
        <dbReference type="ARBA" id="ARBA00023136"/>
    </source>
</evidence>
<feature type="transmembrane region" description="Helical" evidence="8">
    <location>
        <begin position="59"/>
        <end position="81"/>
    </location>
</feature>
<feature type="transmembrane region" description="Helical" evidence="8">
    <location>
        <begin position="196"/>
        <end position="224"/>
    </location>
</feature>
<keyword evidence="10" id="KW-1185">Reference proteome</keyword>
<evidence type="ECO:0000256" key="3">
    <source>
        <dbReference type="ARBA" id="ARBA00022692"/>
    </source>
</evidence>
<dbReference type="NCBIfam" id="TIGR02046">
    <property type="entry name" value="sdhC_b558_fam"/>
    <property type="match status" value="1"/>
</dbReference>
<comment type="caution">
    <text evidence="9">The sequence shown here is derived from an EMBL/GenBank/DDBJ whole genome shotgun (WGS) entry which is preliminary data.</text>
</comment>
<evidence type="ECO:0000256" key="8">
    <source>
        <dbReference type="SAM" id="Phobius"/>
    </source>
</evidence>
<dbReference type="InterPro" id="IPR011138">
    <property type="entry name" value="Cytochrome_b-558"/>
</dbReference>
<dbReference type="SUPFAM" id="SSF81343">
    <property type="entry name" value="Fumarate reductase respiratory complex transmembrane subunits"/>
    <property type="match status" value="1"/>
</dbReference>
<protein>
    <submittedName>
        <fullName evidence="9">Succinate dehydrogenase cytochrome b subunit</fullName>
    </submittedName>
</protein>
<dbReference type="InterPro" id="IPR000701">
    <property type="entry name" value="SuccDH_FuR_B_TM-su"/>
</dbReference>
<comment type="subcellular location">
    <subcellularLocation>
        <location evidence="1">Membrane</location>
    </subcellularLocation>
</comment>
<keyword evidence="6" id="KW-0408">Iron</keyword>
<dbReference type="Proteomes" id="UP000784128">
    <property type="component" value="Unassembled WGS sequence"/>
</dbReference>
<evidence type="ECO:0000256" key="2">
    <source>
        <dbReference type="ARBA" id="ARBA00022617"/>
    </source>
</evidence>
<dbReference type="Gene3D" id="1.20.1300.10">
    <property type="entry name" value="Fumarate reductase/succinate dehydrogenase, transmembrane subunit"/>
    <property type="match status" value="1"/>
</dbReference>
<keyword evidence="3 8" id="KW-0812">Transmembrane</keyword>
<evidence type="ECO:0000256" key="1">
    <source>
        <dbReference type="ARBA" id="ARBA00004370"/>
    </source>
</evidence>
<dbReference type="InterPro" id="IPR034804">
    <property type="entry name" value="SQR/QFR_C/D"/>
</dbReference>
<organism evidence="9 10">
    <name type="scientific">Pelotalea chapellei</name>
    <dbReference type="NCBI Taxonomy" id="44671"/>
    <lineage>
        <taxon>Bacteria</taxon>
        <taxon>Pseudomonadati</taxon>
        <taxon>Thermodesulfobacteriota</taxon>
        <taxon>Desulfuromonadia</taxon>
        <taxon>Geobacterales</taxon>
        <taxon>Geobacteraceae</taxon>
        <taxon>Pelotalea</taxon>
    </lineage>
</organism>
<evidence type="ECO:0000313" key="9">
    <source>
        <dbReference type="EMBL" id="MBT1071457.1"/>
    </source>
</evidence>
<evidence type="ECO:0000256" key="6">
    <source>
        <dbReference type="ARBA" id="ARBA00023004"/>
    </source>
</evidence>
<dbReference type="CDD" id="cd03498">
    <property type="entry name" value="SQR_TypeB_2_TM"/>
    <property type="match status" value="1"/>
</dbReference>
<evidence type="ECO:0000313" key="10">
    <source>
        <dbReference type="Proteomes" id="UP000784128"/>
    </source>
</evidence>
<evidence type="ECO:0000256" key="4">
    <source>
        <dbReference type="ARBA" id="ARBA00022723"/>
    </source>
</evidence>
<dbReference type="Pfam" id="PF01127">
    <property type="entry name" value="Sdh_cyt"/>
    <property type="match status" value="1"/>
</dbReference>
<name>A0ABS5U714_9BACT</name>
<feature type="transmembrane region" description="Helical" evidence="8">
    <location>
        <begin position="147"/>
        <end position="175"/>
    </location>
</feature>
<reference evidence="9 10" key="1">
    <citation type="submission" date="2021-05" db="EMBL/GenBank/DDBJ databases">
        <title>The draft genome of Geobacter chapellei DSM 13688.</title>
        <authorList>
            <person name="Xu Z."/>
            <person name="Masuda Y."/>
            <person name="Itoh H."/>
            <person name="Senoo K."/>
        </authorList>
    </citation>
    <scope>NUCLEOTIDE SEQUENCE [LARGE SCALE GENOMIC DNA]</scope>
    <source>
        <strain evidence="9 10">DSM 13688</strain>
    </source>
</reference>
<gene>
    <name evidence="9" type="ORF">KJB30_06670</name>
</gene>